<protein>
    <recommendedName>
        <fullName evidence="6">Protein HflC</fullName>
    </recommendedName>
</protein>
<feature type="domain" description="Band 7" evidence="7">
    <location>
        <begin position="25"/>
        <end position="200"/>
    </location>
</feature>
<dbReference type="GO" id="GO:0006508">
    <property type="term" value="P:proteolysis"/>
    <property type="evidence" value="ECO:0007669"/>
    <property type="project" value="UniProtKB-KW"/>
</dbReference>
<accession>A0A840YLK5</accession>
<organism evidence="8 9">
    <name type="scientific">Sphingomonas xinjiangensis</name>
    <dbReference type="NCBI Taxonomy" id="643568"/>
    <lineage>
        <taxon>Bacteria</taxon>
        <taxon>Pseudomonadati</taxon>
        <taxon>Pseudomonadota</taxon>
        <taxon>Alphaproteobacteria</taxon>
        <taxon>Sphingomonadales</taxon>
        <taxon>Sphingomonadaceae</taxon>
        <taxon>Sphingomonas</taxon>
    </lineage>
</organism>
<reference evidence="8 9" key="1">
    <citation type="submission" date="2020-08" db="EMBL/GenBank/DDBJ databases">
        <title>Genomic Encyclopedia of Type Strains, Phase IV (KMG-IV): sequencing the most valuable type-strain genomes for metagenomic binning, comparative biology and taxonomic classification.</title>
        <authorList>
            <person name="Goeker M."/>
        </authorList>
    </citation>
    <scope>NUCLEOTIDE SEQUENCE [LARGE SCALE GENOMIC DNA]</scope>
    <source>
        <strain evidence="8 9">DSM 26736</strain>
    </source>
</reference>
<dbReference type="Proteomes" id="UP000527143">
    <property type="component" value="Unassembled WGS sequence"/>
</dbReference>
<dbReference type="Pfam" id="PF01145">
    <property type="entry name" value="Band_7"/>
    <property type="match status" value="1"/>
</dbReference>
<dbReference type="GO" id="GO:0016020">
    <property type="term" value="C:membrane"/>
    <property type="evidence" value="ECO:0007669"/>
    <property type="project" value="UniProtKB-SubCell"/>
</dbReference>
<dbReference type="Gene3D" id="3.30.479.30">
    <property type="entry name" value="Band 7 domain"/>
    <property type="match status" value="1"/>
</dbReference>
<keyword evidence="9" id="KW-1185">Reference proteome</keyword>
<comment type="similarity">
    <text evidence="2 6">Belongs to the band 7/mec-2 family. HflC subfamily.</text>
</comment>
<proteinExistence type="inferred from homology"/>
<dbReference type="InterPro" id="IPR001107">
    <property type="entry name" value="Band_7"/>
</dbReference>
<evidence type="ECO:0000259" key="7">
    <source>
        <dbReference type="SMART" id="SM00244"/>
    </source>
</evidence>
<evidence type="ECO:0000313" key="9">
    <source>
        <dbReference type="Proteomes" id="UP000527143"/>
    </source>
</evidence>
<dbReference type="SUPFAM" id="SSF117892">
    <property type="entry name" value="Band 7/SPFH domain"/>
    <property type="match status" value="1"/>
</dbReference>
<comment type="caution">
    <text evidence="8">The sequence shown here is derived from an EMBL/GenBank/DDBJ whole genome shotgun (WGS) entry which is preliminary data.</text>
</comment>
<comment type="function">
    <text evidence="6">HflC and HflK could regulate a protease.</text>
</comment>
<keyword evidence="8" id="KW-0645">Protease</keyword>
<gene>
    <name evidence="8" type="ORF">FHT02_003495</name>
</gene>
<evidence type="ECO:0000313" key="8">
    <source>
        <dbReference type="EMBL" id="MBB5712238.1"/>
    </source>
</evidence>
<dbReference type="CDD" id="cd03405">
    <property type="entry name" value="SPFH_HflC"/>
    <property type="match status" value="1"/>
</dbReference>
<dbReference type="AlphaFoldDB" id="A0A840YLK5"/>
<dbReference type="PANTHER" id="PTHR42911:SF1">
    <property type="entry name" value="MODULATOR OF FTSH PROTEASE HFLC"/>
    <property type="match status" value="1"/>
</dbReference>
<dbReference type="InterPro" id="IPR036013">
    <property type="entry name" value="Band_7/SPFH_dom_sf"/>
</dbReference>
<keyword evidence="8" id="KW-0378">Hydrolase</keyword>
<evidence type="ECO:0000256" key="3">
    <source>
        <dbReference type="ARBA" id="ARBA00022692"/>
    </source>
</evidence>
<keyword evidence="4" id="KW-1133">Transmembrane helix</keyword>
<comment type="subcellular location">
    <subcellularLocation>
        <location evidence="1">Membrane</location>
        <topology evidence="1">Single-pass membrane protein</topology>
    </subcellularLocation>
</comment>
<evidence type="ECO:0000256" key="4">
    <source>
        <dbReference type="ARBA" id="ARBA00022989"/>
    </source>
</evidence>
<evidence type="ECO:0000256" key="1">
    <source>
        <dbReference type="ARBA" id="ARBA00004167"/>
    </source>
</evidence>
<evidence type="ECO:0000256" key="6">
    <source>
        <dbReference type="PIRNR" id="PIRNR005651"/>
    </source>
</evidence>
<keyword evidence="3" id="KW-0812">Transmembrane</keyword>
<dbReference type="GO" id="GO:0008233">
    <property type="term" value="F:peptidase activity"/>
    <property type="evidence" value="ECO:0007669"/>
    <property type="project" value="UniProtKB-KW"/>
</dbReference>
<sequence>MTRNWMRNPIALAILALAALFLVLSTVAIVPETKQVVVLRLEQPLRTINAYKAGEQYGRTQAGPFFRIPFVDRVVWVDKRVLDVELPNEPVLSTDQLRLEIDAYARFRVVDPLRMVVTVGSEERVRDQLQPLLRSSLRNELGTRRSEILLSPERGEVMDNIQASLQRLASQYGVQIVDVRIKQTELPSGSPLNSALERMATSRRQEAATIKAQGLKEAQIIRANAAAQAAQIYAQAFNKDPSFYDFYRAMQSYRNTFLAQGEGKGDTQIILSPQNSYLREFMGQR</sequence>
<dbReference type="SMART" id="SM00244">
    <property type="entry name" value="PHB"/>
    <property type="match status" value="1"/>
</dbReference>
<name>A0A840YLK5_9SPHN</name>
<dbReference type="EMBL" id="JACIJF010000014">
    <property type="protein sequence ID" value="MBB5712238.1"/>
    <property type="molecule type" value="Genomic_DNA"/>
</dbReference>
<dbReference type="PIRSF" id="PIRSF005651">
    <property type="entry name" value="HflC"/>
    <property type="match status" value="1"/>
</dbReference>
<keyword evidence="5" id="KW-0472">Membrane</keyword>
<dbReference type="PANTHER" id="PTHR42911">
    <property type="entry name" value="MODULATOR OF FTSH PROTEASE HFLC"/>
    <property type="match status" value="1"/>
</dbReference>
<dbReference type="InterPro" id="IPR010200">
    <property type="entry name" value="HflC"/>
</dbReference>
<evidence type="ECO:0000256" key="5">
    <source>
        <dbReference type="ARBA" id="ARBA00023136"/>
    </source>
</evidence>
<evidence type="ECO:0000256" key="2">
    <source>
        <dbReference type="ARBA" id="ARBA00007862"/>
    </source>
</evidence>